<keyword evidence="4" id="KW-1185">Reference proteome</keyword>
<name>A0A366IQE7_9MICO</name>
<dbReference type="AlphaFoldDB" id="A0A366IQE7"/>
<feature type="region of interest" description="Disordered" evidence="1">
    <location>
        <begin position="191"/>
        <end position="223"/>
    </location>
</feature>
<evidence type="ECO:0000313" key="4">
    <source>
        <dbReference type="Proteomes" id="UP000253509"/>
    </source>
</evidence>
<evidence type="ECO:0000256" key="2">
    <source>
        <dbReference type="SAM" id="Phobius"/>
    </source>
</evidence>
<evidence type="ECO:0000256" key="1">
    <source>
        <dbReference type="SAM" id="MobiDB-lite"/>
    </source>
</evidence>
<proteinExistence type="predicted"/>
<organism evidence="3 4">
    <name type="scientific">Brevibacterium celere</name>
    <dbReference type="NCBI Taxonomy" id="225845"/>
    <lineage>
        <taxon>Bacteria</taxon>
        <taxon>Bacillati</taxon>
        <taxon>Actinomycetota</taxon>
        <taxon>Actinomycetes</taxon>
        <taxon>Micrococcales</taxon>
        <taxon>Brevibacteriaceae</taxon>
        <taxon>Brevibacterium</taxon>
    </lineage>
</organism>
<sequence length="542" mass="57724">MVLAVLVGSALSVVGTDEVSETPPFTVSEGAHAIVLDEAIVPYSGTDATLEATAANGQELFIGTASGVDVDSYLDGVAQVQISDVRFPDEAVHRSIPGEPAPEAPVAEQDWWTSKDTGNSVAKTFNLDADPEVLVIAPADPEQSLEGTTVTMKMRVEGVFGWSLIGIAVAIILFGAALYFGLRWWNGRIRPKKKDMNSSDDHARQPDPARSAPPGQRAAKRTRTMRIGTTAVLASGLALSGCGVLPIAQPADPHITPYERTAVRPGEAGKYMTEYTESLDQILADGGTGLERIQGAPLIDRTRAQIQIAKKAKQKLAAPNFTEVVAGGPSFEEYPMWFYAFGTTDGDEKMTQIQLVTRESAAARPIVRAASYIPAEQAPTLLANGRGAVETAPKDFTDSLAPSADTIAKYLVDGKADKSLGGLEEGGFTSFRDYLGELRGKESGFDQVDAKCSPYTDLDFASMTLKTEAGAIGMGEVRCTLTIKVPQDFSLDLGDTIEAVKTNDKDGDTVEVDTAHPYVLVESADALTAMSVDWDIISSRVV</sequence>
<dbReference type="Proteomes" id="UP000253509">
    <property type="component" value="Unassembled WGS sequence"/>
</dbReference>
<dbReference type="RefSeq" id="WP_113902624.1">
    <property type="nucleotide sequence ID" value="NZ_QNSB01000001.1"/>
</dbReference>
<gene>
    <name evidence="3" type="ORF">DFO65_101293</name>
</gene>
<evidence type="ECO:0000313" key="3">
    <source>
        <dbReference type="EMBL" id="RBP74571.1"/>
    </source>
</evidence>
<accession>A0A366IQE7</accession>
<reference evidence="3 4" key="1">
    <citation type="submission" date="2018-06" db="EMBL/GenBank/DDBJ databases">
        <title>Freshwater and sediment microbial communities from various areas in North America, analyzing microbe dynamics in response to fracking.</title>
        <authorList>
            <person name="Lamendella R."/>
        </authorList>
    </citation>
    <scope>NUCLEOTIDE SEQUENCE [LARGE SCALE GENOMIC DNA]</scope>
    <source>
        <strain evidence="3 4">3b_TX</strain>
    </source>
</reference>
<feature type="transmembrane region" description="Helical" evidence="2">
    <location>
        <begin position="227"/>
        <end position="248"/>
    </location>
</feature>
<feature type="transmembrane region" description="Helical" evidence="2">
    <location>
        <begin position="159"/>
        <end position="182"/>
    </location>
</feature>
<protein>
    <submittedName>
        <fullName evidence="3">Uncharacterized protein</fullName>
    </submittedName>
</protein>
<keyword evidence="2" id="KW-0472">Membrane</keyword>
<comment type="caution">
    <text evidence="3">The sequence shown here is derived from an EMBL/GenBank/DDBJ whole genome shotgun (WGS) entry which is preliminary data.</text>
</comment>
<keyword evidence="2" id="KW-0812">Transmembrane</keyword>
<keyword evidence="2" id="KW-1133">Transmembrane helix</keyword>
<dbReference type="EMBL" id="QNSB01000001">
    <property type="protein sequence ID" value="RBP74571.1"/>
    <property type="molecule type" value="Genomic_DNA"/>
</dbReference>
<feature type="compositionally biased region" description="Basic and acidic residues" evidence="1">
    <location>
        <begin position="194"/>
        <end position="207"/>
    </location>
</feature>